<protein>
    <recommendedName>
        <fullName evidence="4">Aromatase cytochrome P450</fullName>
    </recommendedName>
</protein>
<dbReference type="InterPro" id="IPR036396">
    <property type="entry name" value="Cyt_P450_sf"/>
</dbReference>
<organism evidence="2 3">
    <name type="scientific">Sus scrofa</name>
    <name type="common">Pig</name>
    <dbReference type="NCBI Taxonomy" id="9823"/>
    <lineage>
        <taxon>Eukaryota</taxon>
        <taxon>Metazoa</taxon>
        <taxon>Chordata</taxon>
        <taxon>Craniata</taxon>
        <taxon>Vertebrata</taxon>
        <taxon>Euteleostomi</taxon>
        <taxon>Mammalia</taxon>
        <taxon>Eutheria</taxon>
        <taxon>Laurasiatheria</taxon>
        <taxon>Artiodactyla</taxon>
        <taxon>Suina</taxon>
        <taxon>Suidae</taxon>
        <taxon>Sus</taxon>
    </lineage>
</organism>
<proteinExistence type="predicted"/>
<dbReference type="Ensembl" id="ENSSSCT00055047035.1">
    <property type="protein sequence ID" value="ENSSSCP00055037519.1"/>
    <property type="gene ID" value="ENSSSCG00055023890.1"/>
</dbReference>
<evidence type="ECO:0000256" key="1">
    <source>
        <dbReference type="SAM" id="Phobius"/>
    </source>
</evidence>
<keyword evidence="1" id="KW-0472">Membrane</keyword>
<dbReference type="GO" id="GO:0020037">
    <property type="term" value="F:heme binding"/>
    <property type="evidence" value="ECO:0007669"/>
    <property type="project" value="InterPro"/>
</dbReference>
<feature type="transmembrane region" description="Helical" evidence="1">
    <location>
        <begin position="20"/>
        <end position="39"/>
    </location>
</feature>
<reference evidence="2" key="1">
    <citation type="submission" date="2025-08" db="UniProtKB">
        <authorList>
            <consortium name="Ensembl"/>
        </authorList>
    </citation>
    <scope>IDENTIFICATION</scope>
</reference>
<dbReference type="Gene3D" id="1.10.630.10">
    <property type="entry name" value="Cytochrome P450"/>
    <property type="match status" value="1"/>
</dbReference>
<evidence type="ECO:0000313" key="3">
    <source>
        <dbReference type="Proteomes" id="UP000694724"/>
    </source>
</evidence>
<keyword evidence="1" id="KW-0812">Transmembrane</keyword>
<dbReference type="AlphaFoldDB" id="A0A8D1RHN4"/>
<accession>A0A8D1RHN4</accession>
<feature type="transmembrane region" description="Helical" evidence="1">
    <location>
        <begin position="51"/>
        <end position="70"/>
    </location>
</feature>
<name>A0A8D1RHN4_PIG</name>
<dbReference type="GO" id="GO:0004497">
    <property type="term" value="F:monooxygenase activity"/>
    <property type="evidence" value="ECO:0007669"/>
    <property type="project" value="InterPro"/>
</dbReference>
<evidence type="ECO:0000313" key="2">
    <source>
        <dbReference type="Ensembl" id="ENSSSCP00055037519.1"/>
    </source>
</evidence>
<dbReference type="Proteomes" id="UP000694724">
    <property type="component" value="Unplaced"/>
</dbReference>
<keyword evidence="1" id="KW-1133">Transmembrane helix</keyword>
<dbReference type="GO" id="GO:0005506">
    <property type="term" value="F:iron ion binding"/>
    <property type="evidence" value="ECO:0007669"/>
    <property type="project" value="InterPro"/>
</dbReference>
<dbReference type="GO" id="GO:0016705">
    <property type="term" value="F:oxidoreductase activity, acting on paired donors, with incorporation or reduction of molecular oxygen"/>
    <property type="evidence" value="ECO:0007669"/>
    <property type="project" value="InterPro"/>
</dbReference>
<sequence>MVLEMLNPMHYKVTSMVSEVVPFASIAVLLLTGFLLLVWNYKNTSSIPGPGYFLGIGPLISHFRFLWMGIGSACNYYNKTYGEFIRVWIGGEETLIISNSPSSSLPCPPSWLSLVGVSVFPLIASELLTFVVKGCTPPGIGGVCPHLLPLPALQSFQNYPYLLRRPHWTPESSFFFFEYFARLFLF</sequence>
<evidence type="ECO:0008006" key="4">
    <source>
        <dbReference type="Google" id="ProtNLM"/>
    </source>
</evidence>